<dbReference type="InterPro" id="IPR018376">
    <property type="entry name" value="Enoyl-CoA_hyd/isom_CS"/>
</dbReference>
<sequence>MASFHPPSCRALRGGRFIAQPGAVERFISIGQRLVVDLLQAPVPVVGVLTGSALAGGFELLLHCHAIQAHAESAMGLVEAQVGIVPGWGGCREMLARSAAKVGVGQAIAHCFDLLRTCKVSASAQEARELGFLCDRDDITIKQLANCSIQSGCRTIYKSGPANERARLFINGSALDSSICNHHRGRRRPSHGKSPQDASRFNQARSSAKGFSVPMSQLRVAWDVRLLCAGSTQVGSRLGNVPACVANRGN</sequence>
<comment type="similarity">
    <text evidence="1 2">Belongs to the enoyl-CoA hydratase/isomerase family.</text>
</comment>
<feature type="region of interest" description="Disordered" evidence="3">
    <location>
        <begin position="181"/>
        <end position="208"/>
    </location>
</feature>
<dbReference type="SUPFAM" id="SSF52096">
    <property type="entry name" value="ClpP/crotonase"/>
    <property type="match status" value="1"/>
</dbReference>
<gene>
    <name evidence="4" type="ORF">GPA27_15910</name>
</gene>
<dbReference type="PANTHER" id="PTHR11941:SF54">
    <property type="entry name" value="ENOYL-COA HYDRATASE, MITOCHONDRIAL"/>
    <property type="match status" value="1"/>
</dbReference>
<protein>
    <submittedName>
        <fullName evidence="4">Uncharacterized protein</fullName>
    </submittedName>
</protein>
<keyword evidence="5" id="KW-1185">Reference proteome</keyword>
<dbReference type="InterPro" id="IPR001753">
    <property type="entry name" value="Enoyl-CoA_hydra/iso"/>
</dbReference>
<dbReference type="Pfam" id="PF00378">
    <property type="entry name" value="ECH_1"/>
    <property type="match status" value="1"/>
</dbReference>
<accession>A0ABX1NHS8</accession>
<evidence type="ECO:0000256" key="3">
    <source>
        <dbReference type="SAM" id="MobiDB-lite"/>
    </source>
</evidence>
<feature type="compositionally biased region" description="Polar residues" evidence="3">
    <location>
        <begin position="196"/>
        <end position="206"/>
    </location>
</feature>
<dbReference type="EMBL" id="WTVS01000033">
    <property type="protein sequence ID" value="NMF98866.1"/>
    <property type="molecule type" value="Genomic_DNA"/>
</dbReference>
<dbReference type="PANTHER" id="PTHR11941">
    <property type="entry name" value="ENOYL-COA HYDRATASE-RELATED"/>
    <property type="match status" value="1"/>
</dbReference>
<reference evidence="4 5" key="1">
    <citation type="submission" date="2019-12" db="EMBL/GenBank/DDBJ databases">
        <title>Comparative genomics gives insights into the taxonomy of the Azoarcus-Aromatoleum group and reveals separate origins of nif in the plant-associated Azoarcus and non-plant-associated Aromatoleum sub-groups.</title>
        <authorList>
            <person name="Lafos M."/>
            <person name="Maluk M."/>
            <person name="Batista M."/>
            <person name="Junghare M."/>
            <person name="Carmona M."/>
            <person name="Faoro H."/>
            <person name="Cruz L.M."/>
            <person name="Battistoni F."/>
            <person name="De Souza E."/>
            <person name="Pedrosa F."/>
            <person name="Chen W.-M."/>
            <person name="Poole P.S."/>
            <person name="Dixon R.A."/>
            <person name="James E.K."/>
        </authorList>
    </citation>
    <scope>NUCLEOTIDE SEQUENCE [LARGE SCALE GENOMIC DNA]</scope>
    <source>
        <strain evidence="4 5">T</strain>
    </source>
</reference>
<proteinExistence type="inferred from homology"/>
<evidence type="ECO:0000313" key="4">
    <source>
        <dbReference type="EMBL" id="NMF98866.1"/>
    </source>
</evidence>
<organism evidence="4 5">
    <name type="scientific">Aromatoleum toluolicum</name>
    <dbReference type="NCBI Taxonomy" id="90060"/>
    <lineage>
        <taxon>Bacteria</taxon>
        <taxon>Pseudomonadati</taxon>
        <taxon>Pseudomonadota</taxon>
        <taxon>Betaproteobacteria</taxon>
        <taxon>Rhodocyclales</taxon>
        <taxon>Rhodocyclaceae</taxon>
        <taxon>Aromatoleum</taxon>
    </lineage>
</organism>
<dbReference type="InterPro" id="IPR029045">
    <property type="entry name" value="ClpP/crotonase-like_dom_sf"/>
</dbReference>
<evidence type="ECO:0000256" key="1">
    <source>
        <dbReference type="ARBA" id="ARBA00005254"/>
    </source>
</evidence>
<name>A0ABX1NHS8_9RHOO</name>
<evidence type="ECO:0000256" key="2">
    <source>
        <dbReference type="RuleBase" id="RU003707"/>
    </source>
</evidence>
<comment type="caution">
    <text evidence="4">The sequence shown here is derived from an EMBL/GenBank/DDBJ whole genome shotgun (WGS) entry which is preliminary data.</text>
</comment>
<dbReference type="PROSITE" id="PS00166">
    <property type="entry name" value="ENOYL_COA_HYDRATASE"/>
    <property type="match status" value="1"/>
</dbReference>
<dbReference type="CDD" id="cd06558">
    <property type="entry name" value="crotonase-like"/>
    <property type="match status" value="1"/>
</dbReference>
<feature type="compositionally biased region" description="Basic residues" evidence="3">
    <location>
        <begin position="181"/>
        <end position="191"/>
    </location>
</feature>
<dbReference type="Proteomes" id="UP000634522">
    <property type="component" value="Unassembled WGS sequence"/>
</dbReference>
<evidence type="ECO:0000313" key="5">
    <source>
        <dbReference type="Proteomes" id="UP000634522"/>
    </source>
</evidence>
<dbReference type="Gene3D" id="3.90.226.20">
    <property type="match status" value="1"/>
</dbReference>